<dbReference type="GO" id="GO:0016787">
    <property type="term" value="F:hydrolase activity"/>
    <property type="evidence" value="ECO:0007669"/>
    <property type="project" value="UniProtKB-KW"/>
</dbReference>
<feature type="signal peptide" evidence="1">
    <location>
        <begin position="1"/>
        <end position="19"/>
    </location>
</feature>
<dbReference type="Pfam" id="PF13472">
    <property type="entry name" value="Lipase_GDSL_2"/>
    <property type="match status" value="1"/>
</dbReference>
<dbReference type="SUPFAM" id="SSF52266">
    <property type="entry name" value="SGNH hydrolase"/>
    <property type="match status" value="1"/>
</dbReference>
<feature type="domain" description="SGNH hydrolase-type esterase" evidence="2">
    <location>
        <begin position="79"/>
        <end position="232"/>
    </location>
</feature>
<reference evidence="3" key="1">
    <citation type="submission" date="2022-05" db="EMBL/GenBank/DDBJ databases">
        <title>An RpoN-dependent PEP-CTERM gene is involved in floc formation of an Aquincola tertiaricarbonis strain.</title>
        <authorList>
            <person name="Qiu D."/>
            <person name="Xia M."/>
        </authorList>
    </citation>
    <scope>NUCLEOTIDE SEQUENCE</scope>
    <source>
        <strain evidence="3">RN12</strain>
    </source>
</reference>
<feature type="chain" id="PRO_5045975174" evidence="1">
    <location>
        <begin position="20"/>
        <end position="276"/>
    </location>
</feature>
<protein>
    <submittedName>
        <fullName evidence="3">SGNH/GDSL hydrolase family protein</fullName>
    </submittedName>
</protein>
<organism evidence="3 4">
    <name type="scientific">Aquincola tertiaricarbonis</name>
    <dbReference type="NCBI Taxonomy" id="391953"/>
    <lineage>
        <taxon>Bacteria</taxon>
        <taxon>Pseudomonadati</taxon>
        <taxon>Pseudomonadota</taxon>
        <taxon>Betaproteobacteria</taxon>
        <taxon>Burkholderiales</taxon>
        <taxon>Sphaerotilaceae</taxon>
        <taxon>Aquincola</taxon>
    </lineage>
</organism>
<dbReference type="Proteomes" id="UP001056201">
    <property type="component" value="Chromosome 1"/>
</dbReference>
<dbReference type="InterPro" id="IPR013830">
    <property type="entry name" value="SGNH_hydro"/>
</dbReference>
<gene>
    <name evidence="3" type="ORF">MW290_08525</name>
</gene>
<dbReference type="PANTHER" id="PTHR30383:SF5">
    <property type="entry name" value="SGNH HYDROLASE-TYPE ESTERASE DOMAIN-CONTAINING PROTEIN"/>
    <property type="match status" value="1"/>
</dbReference>
<evidence type="ECO:0000313" key="4">
    <source>
        <dbReference type="Proteomes" id="UP001056201"/>
    </source>
</evidence>
<proteinExistence type="predicted"/>
<dbReference type="Gene3D" id="3.40.50.1110">
    <property type="entry name" value="SGNH hydrolase"/>
    <property type="match status" value="1"/>
</dbReference>
<dbReference type="InterPro" id="IPR051532">
    <property type="entry name" value="Ester_Hydrolysis_Enzymes"/>
</dbReference>
<evidence type="ECO:0000313" key="3">
    <source>
        <dbReference type="EMBL" id="URI05983.1"/>
    </source>
</evidence>
<accession>A0ABY4RZW5</accession>
<keyword evidence="1" id="KW-0732">Signal</keyword>
<dbReference type="EMBL" id="CP097635">
    <property type="protein sequence ID" value="URI05983.1"/>
    <property type="molecule type" value="Genomic_DNA"/>
</dbReference>
<evidence type="ECO:0000259" key="2">
    <source>
        <dbReference type="Pfam" id="PF13472"/>
    </source>
</evidence>
<name>A0ABY4RZW5_AQUTE</name>
<keyword evidence="3" id="KW-0378">Hydrolase</keyword>
<dbReference type="PANTHER" id="PTHR30383">
    <property type="entry name" value="THIOESTERASE 1/PROTEASE 1/LYSOPHOSPHOLIPASE L1"/>
    <property type="match status" value="1"/>
</dbReference>
<sequence>MRKTSLLLTALGLGLSAFAVQVRAQSSAAAGTPATRSGALAASTVDARWKASFEAFAAEDKLHAPQPGGVLFVGSSSIRLWNGLEEAFAAPGQPVLKRGFGGSRMLDCAQYVDTLVLPYQPRLVVVYAGDNDLAEGRTPQQVLQSFTQFTEAVRQALPDTRIAYLSIKPSPLRAALVPAVREANSLIAAYAKATPNLDYIDVFSRMLTDDGQPRSDLYSADSLHMNAEGYALWRSVISPHLQPAGARQAALPAATPPAAAAPADPQALKTLVSTVR</sequence>
<dbReference type="InterPro" id="IPR036514">
    <property type="entry name" value="SGNH_hydro_sf"/>
</dbReference>
<evidence type="ECO:0000256" key="1">
    <source>
        <dbReference type="SAM" id="SignalP"/>
    </source>
</evidence>
<keyword evidence="4" id="KW-1185">Reference proteome</keyword>
<dbReference type="CDD" id="cd04502">
    <property type="entry name" value="SGNH_hydrolase_like_7"/>
    <property type="match status" value="1"/>
</dbReference>